<dbReference type="EMBL" id="CP036425">
    <property type="protein sequence ID" value="QDU34926.1"/>
    <property type="molecule type" value="Genomic_DNA"/>
</dbReference>
<dbReference type="InterPro" id="IPR036439">
    <property type="entry name" value="Dockerin_dom_sf"/>
</dbReference>
<sequence precursor="true">MNTHPSYRTSTLLAAFASLTLTTPSFAGFDQMPNGHHVFFYNDNGSMTLNLDSPDDLPTIDIPVYANSAPFDIVLPTNATSWIKSTHATTLNFDGKINTHAGNGNSADTCNAISLGNASTHATHQLNFSHNSSLKVNTQSNNSYAILGIKDTLDFNDFHGQISLTNSLPNSNTIHNAAIGGRIIKFNTISQDASITTQSISSQPSTYSIFAQANAQTDAITINSLAGTISSTSVNTQQFGYTHALGAAQGNIKIQSIEETGSISASGSGVSTYTILAFHNDINIDNIHGQIAAENTNQSHLSNTTAIHASRGGINIGSISQTAVISANASNAIRTAGLRTATSYTNGSININNNFAGTINVNTTPNDGKTSIASAIESVNKIYINKFDSTGSINVAGNNLNAYGLLAANSFESNQFAGTINTLGQNNSIGIKASQIDMFKNTGTIDVQGDNFVCGILADTVQLWEVSGIISATSTNPNLQAAAISTSQWDSNTKTWSNEDDLSDLVHLQTGANIIGDIRLGTRGLNDYGLDQLILEGSGSFNHNLYGIDELQIESDPNNPGSIPRWNLDLALTPDAADQQRNIVNILYIGGSAFSATNLTVNTLKMNTFGELAIDLDNLSALTIKNAELDGILTLDNKPTDYQLGDTLTVFTADSITGKFDRHDACLDSKHSIALDYTSTEIIGTIALNGDTDFSGTIDNTDFNNMAAAYLSNDRTFSWTYGDFNQDGRVNDTDLYMMQYNTDLTFDQIKARLIPEPTTLTLFSLTALPLLRRKRRV</sequence>
<dbReference type="OrthoDB" id="239437at2"/>
<dbReference type="KEGG" id="pcor:KS4_30030"/>
<keyword evidence="3" id="KW-1185">Reference proteome</keyword>
<name>A0A517YXH2_9BACT</name>
<feature type="signal peptide" evidence="1">
    <location>
        <begin position="1"/>
        <end position="27"/>
    </location>
</feature>
<dbReference type="Gene3D" id="1.10.1330.10">
    <property type="entry name" value="Dockerin domain"/>
    <property type="match status" value="1"/>
</dbReference>
<dbReference type="RefSeq" id="WP_145079472.1">
    <property type="nucleotide sequence ID" value="NZ_CP036425.1"/>
</dbReference>
<protein>
    <submittedName>
        <fullName evidence="2">Uncharacterized protein</fullName>
    </submittedName>
</protein>
<gene>
    <name evidence="2" type="ORF">KS4_30030</name>
</gene>
<evidence type="ECO:0000256" key="1">
    <source>
        <dbReference type="SAM" id="SignalP"/>
    </source>
</evidence>
<dbReference type="Proteomes" id="UP000317369">
    <property type="component" value="Chromosome"/>
</dbReference>
<accession>A0A517YXH2</accession>
<dbReference type="SUPFAM" id="SSF63446">
    <property type="entry name" value="Type I dockerin domain"/>
    <property type="match status" value="1"/>
</dbReference>
<dbReference type="AlphaFoldDB" id="A0A517YXH2"/>
<evidence type="ECO:0000313" key="3">
    <source>
        <dbReference type="Proteomes" id="UP000317369"/>
    </source>
</evidence>
<evidence type="ECO:0000313" key="2">
    <source>
        <dbReference type="EMBL" id="QDU34926.1"/>
    </source>
</evidence>
<proteinExistence type="predicted"/>
<dbReference type="GO" id="GO:0000272">
    <property type="term" value="P:polysaccharide catabolic process"/>
    <property type="evidence" value="ECO:0007669"/>
    <property type="project" value="InterPro"/>
</dbReference>
<organism evidence="2 3">
    <name type="scientific">Poriferisphaera corsica</name>
    <dbReference type="NCBI Taxonomy" id="2528020"/>
    <lineage>
        <taxon>Bacteria</taxon>
        <taxon>Pseudomonadati</taxon>
        <taxon>Planctomycetota</taxon>
        <taxon>Phycisphaerae</taxon>
        <taxon>Phycisphaerales</taxon>
        <taxon>Phycisphaeraceae</taxon>
        <taxon>Poriferisphaera</taxon>
    </lineage>
</organism>
<keyword evidence="1" id="KW-0732">Signal</keyword>
<feature type="chain" id="PRO_5021768830" evidence="1">
    <location>
        <begin position="28"/>
        <end position="777"/>
    </location>
</feature>
<reference evidence="2 3" key="1">
    <citation type="submission" date="2019-02" db="EMBL/GenBank/DDBJ databases">
        <title>Deep-cultivation of Planctomycetes and their phenomic and genomic characterization uncovers novel biology.</title>
        <authorList>
            <person name="Wiegand S."/>
            <person name="Jogler M."/>
            <person name="Boedeker C."/>
            <person name="Pinto D."/>
            <person name="Vollmers J."/>
            <person name="Rivas-Marin E."/>
            <person name="Kohn T."/>
            <person name="Peeters S.H."/>
            <person name="Heuer A."/>
            <person name="Rast P."/>
            <person name="Oberbeckmann S."/>
            <person name="Bunk B."/>
            <person name="Jeske O."/>
            <person name="Meyerdierks A."/>
            <person name="Storesund J.E."/>
            <person name="Kallscheuer N."/>
            <person name="Luecker S."/>
            <person name="Lage O.M."/>
            <person name="Pohl T."/>
            <person name="Merkel B.J."/>
            <person name="Hornburger P."/>
            <person name="Mueller R.-W."/>
            <person name="Bruemmer F."/>
            <person name="Labrenz M."/>
            <person name="Spormann A.M."/>
            <person name="Op den Camp H."/>
            <person name="Overmann J."/>
            <person name="Amann R."/>
            <person name="Jetten M.S.M."/>
            <person name="Mascher T."/>
            <person name="Medema M.H."/>
            <person name="Devos D.P."/>
            <person name="Kaster A.-K."/>
            <person name="Ovreas L."/>
            <person name="Rohde M."/>
            <person name="Galperin M.Y."/>
            <person name="Jogler C."/>
        </authorList>
    </citation>
    <scope>NUCLEOTIDE SEQUENCE [LARGE SCALE GENOMIC DNA]</scope>
    <source>
        <strain evidence="2 3">KS4</strain>
    </source>
</reference>